<dbReference type="Gene3D" id="1.20.120.1810">
    <property type="match status" value="1"/>
</dbReference>
<dbReference type="InterPro" id="IPR013324">
    <property type="entry name" value="RNA_pol_sigma_r3/r4-like"/>
</dbReference>
<reference evidence="6 7" key="1">
    <citation type="submission" date="2018-06" db="EMBL/GenBank/DDBJ databases">
        <title>Extensive metabolic versatility and redundancy in microbially diverse, dynamic hydrothermal sediments.</title>
        <authorList>
            <person name="Dombrowski N."/>
            <person name="Teske A."/>
            <person name="Baker B.J."/>
        </authorList>
    </citation>
    <scope>NUCLEOTIDE SEQUENCE [LARGE SCALE GENOMIC DNA]</scope>
    <source>
        <strain evidence="6">B7_G13</strain>
    </source>
</reference>
<sequence length="393" mass="45681">MGENIEVEKSMEEEKDLYLDTISSYLEDIGKTPLLSEDEERQLAEKIKRGRDKLAHLATEAANIIKNNKELLSLYNKEKGGSPIDLNNLKKNTGRVREIIEFLEQKKEEIGKIRPDKDAKRIIHILEKIEKIKPEYEANRKKMIEANLRLVVSFAKKYTGKGVSFSDLIQEGNIGLSRAVDKFDYNRKKRFSTYASWWIRQALSRAIANQSRTIRLPTHIAQLLKKLSKISRQLEQELGREPTPEEIAERANISSKKIRQAMGITRTTISFETPLGENKDTPMIDFIPNVTIPPPVYKLTLDMLKKEVKELLEKTVKDKRELEILKLRFGLEKGEDHSLREIGKKYGVSRERIRQIQKRALNKLRIPAEKRGLRNYLELLDTLRVNFQETYNK</sequence>
<evidence type="ECO:0000256" key="2">
    <source>
        <dbReference type="ARBA" id="ARBA00023082"/>
    </source>
</evidence>
<feature type="domain" description="RNA polymerase sigma-70" evidence="5">
    <location>
        <begin position="338"/>
        <end position="364"/>
    </location>
</feature>
<dbReference type="InterPro" id="IPR000943">
    <property type="entry name" value="RNA_pol_sigma70"/>
</dbReference>
<dbReference type="PROSITE" id="PS00716">
    <property type="entry name" value="SIGMA70_2"/>
    <property type="match status" value="1"/>
</dbReference>
<evidence type="ECO:0000313" key="6">
    <source>
        <dbReference type="EMBL" id="RLE06957.1"/>
    </source>
</evidence>
<dbReference type="Pfam" id="PF04542">
    <property type="entry name" value="Sigma70_r2"/>
    <property type="match status" value="1"/>
</dbReference>
<dbReference type="Gene3D" id="1.10.10.10">
    <property type="entry name" value="Winged helix-like DNA-binding domain superfamily/Winged helix DNA-binding domain"/>
    <property type="match status" value="2"/>
</dbReference>
<evidence type="ECO:0000256" key="3">
    <source>
        <dbReference type="ARBA" id="ARBA00023125"/>
    </source>
</evidence>
<dbReference type="SUPFAM" id="SSF88659">
    <property type="entry name" value="Sigma3 and sigma4 domains of RNA polymerase sigma factors"/>
    <property type="match status" value="2"/>
</dbReference>
<evidence type="ECO:0000256" key="1">
    <source>
        <dbReference type="ARBA" id="ARBA00023015"/>
    </source>
</evidence>
<dbReference type="PRINTS" id="PR00046">
    <property type="entry name" value="SIGMA70FCT"/>
</dbReference>
<accession>A0A662D002</accession>
<dbReference type="InterPro" id="IPR007627">
    <property type="entry name" value="RNA_pol_sigma70_r2"/>
</dbReference>
<keyword evidence="2" id="KW-0731">Sigma factor</keyword>
<dbReference type="AlphaFoldDB" id="A0A662D002"/>
<dbReference type="SUPFAM" id="SSF88946">
    <property type="entry name" value="Sigma2 domain of RNA polymerase sigma factors"/>
    <property type="match status" value="1"/>
</dbReference>
<evidence type="ECO:0000259" key="5">
    <source>
        <dbReference type="PROSITE" id="PS00716"/>
    </source>
</evidence>
<keyword evidence="3" id="KW-0238">DNA-binding</keyword>
<dbReference type="GO" id="GO:0003677">
    <property type="term" value="F:DNA binding"/>
    <property type="evidence" value="ECO:0007669"/>
    <property type="project" value="UniProtKB-KW"/>
</dbReference>
<dbReference type="InterPro" id="IPR007630">
    <property type="entry name" value="RNA_pol_sigma70_r4"/>
</dbReference>
<dbReference type="InterPro" id="IPR009042">
    <property type="entry name" value="RNA_pol_sigma70_r1_2"/>
</dbReference>
<dbReference type="CDD" id="cd06171">
    <property type="entry name" value="Sigma70_r4"/>
    <property type="match status" value="1"/>
</dbReference>
<dbReference type="InterPro" id="IPR013325">
    <property type="entry name" value="RNA_pol_sigma_r2"/>
</dbReference>
<dbReference type="Pfam" id="PF00140">
    <property type="entry name" value="Sigma70_r1_2"/>
    <property type="match status" value="1"/>
</dbReference>
<comment type="caution">
    <text evidence="6">The sequence shown here is derived from an EMBL/GenBank/DDBJ whole genome shotgun (WGS) entry which is preliminary data.</text>
</comment>
<dbReference type="GO" id="GO:0016987">
    <property type="term" value="F:sigma factor activity"/>
    <property type="evidence" value="ECO:0007669"/>
    <property type="project" value="UniProtKB-KW"/>
</dbReference>
<evidence type="ECO:0000313" key="7">
    <source>
        <dbReference type="Proteomes" id="UP000277457"/>
    </source>
</evidence>
<evidence type="ECO:0000256" key="4">
    <source>
        <dbReference type="ARBA" id="ARBA00023163"/>
    </source>
</evidence>
<dbReference type="PANTHER" id="PTHR30603:SF47">
    <property type="entry name" value="RNA POLYMERASE SIGMA FACTOR SIGD, CHLOROPLASTIC"/>
    <property type="match status" value="1"/>
</dbReference>
<gene>
    <name evidence="6" type="ORF">DRZ78_03815</name>
</gene>
<dbReference type="GO" id="GO:0006352">
    <property type="term" value="P:DNA-templated transcription initiation"/>
    <property type="evidence" value="ECO:0007669"/>
    <property type="project" value="InterPro"/>
</dbReference>
<keyword evidence="1" id="KW-0805">Transcription regulation</keyword>
<dbReference type="Pfam" id="PF04539">
    <property type="entry name" value="Sigma70_r3"/>
    <property type="match status" value="1"/>
</dbReference>
<dbReference type="Proteomes" id="UP000277457">
    <property type="component" value="Unassembled WGS sequence"/>
</dbReference>
<dbReference type="InterPro" id="IPR050239">
    <property type="entry name" value="Sigma-70_RNA_pol_init_factors"/>
</dbReference>
<proteinExistence type="predicted"/>
<organism evidence="6 7">
    <name type="scientific">Aerophobetes bacterium</name>
    <dbReference type="NCBI Taxonomy" id="2030807"/>
    <lineage>
        <taxon>Bacteria</taxon>
        <taxon>Candidatus Aerophobota</taxon>
    </lineage>
</organism>
<dbReference type="InterPro" id="IPR036388">
    <property type="entry name" value="WH-like_DNA-bd_sf"/>
</dbReference>
<dbReference type="NCBIfam" id="TIGR02937">
    <property type="entry name" value="sigma70-ECF"/>
    <property type="match status" value="1"/>
</dbReference>
<dbReference type="InterPro" id="IPR007624">
    <property type="entry name" value="RNA_pol_sigma70_r3"/>
</dbReference>
<protein>
    <submittedName>
        <fullName evidence="6">RNA polymerase subunit sigma-70</fullName>
    </submittedName>
</protein>
<dbReference type="EMBL" id="QMPY01000133">
    <property type="protein sequence ID" value="RLE06957.1"/>
    <property type="molecule type" value="Genomic_DNA"/>
</dbReference>
<dbReference type="PANTHER" id="PTHR30603">
    <property type="entry name" value="RNA POLYMERASE SIGMA FACTOR RPO"/>
    <property type="match status" value="1"/>
</dbReference>
<dbReference type="Pfam" id="PF04545">
    <property type="entry name" value="Sigma70_r4"/>
    <property type="match status" value="1"/>
</dbReference>
<keyword evidence="4" id="KW-0804">Transcription</keyword>
<dbReference type="InterPro" id="IPR014284">
    <property type="entry name" value="RNA_pol_sigma-70_dom"/>
</dbReference>
<name>A0A662D002_UNCAE</name>